<gene>
    <name evidence="5" type="ORF">OGATHE_005182</name>
</gene>
<keyword evidence="2" id="KW-0436">Ligase</keyword>
<keyword evidence="6" id="KW-1185">Reference proteome</keyword>
<evidence type="ECO:0008006" key="7">
    <source>
        <dbReference type="Google" id="ProtNLM"/>
    </source>
</evidence>
<dbReference type="Pfam" id="PF13193">
    <property type="entry name" value="AMP-binding_C"/>
    <property type="match status" value="1"/>
</dbReference>
<dbReference type="InterPro" id="IPR020845">
    <property type="entry name" value="AMP-binding_CS"/>
</dbReference>
<evidence type="ECO:0000313" key="6">
    <source>
        <dbReference type="Proteomes" id="UP000788993"/>
    </source>
</evidence>
<evidence type="ECO:0000256" key="1">
    <source>
        <dbReference type="ARBA" id="ARBA00006432"/>
    </source>
</evidence>
<name>A0A9P8NWL1_9ASCO</name>
<dbReference type="InterPro" id="IPR042099">
    <property type="entry name" value="ANL_N_sf"/>
</dbReference>
<dbReference type="InterPro" id="IPR000873">
    <property type="entry name" value="AMP-dep_synth/lig_dom"/>
</dbReference>
<evidence type="ECO:0000313" key="5">
    <source>
        <dbReference type="EMBL" id="KAH3660850.1"/>
    </source>
</evidence>
<dbReference type="Gene3D" id="3.30.300.30">
    <property type="match status" value="1"/>
</dbReference>
<protein>
    <recommendedName>
        <fullName evidence="7">Peroxisomal-coenzyme A synthetase</fullName>
    </recommendedName>
</protein>
<dbReference type="InterPro" id="IPR045851">
    <property type="entry name" value="AMP-bd_C_sf"/>
</dbReference>
<dbReference type="EMBL" id="JAEUBD010001468">
    <property type="protein sequence ID" value="KAH3660850.1"/>
    <property type="molecule type" value="Genomic_DNA"/>
</dbReference>
<dbReference type="SUPFAM" id="SSF56801">
    <property type="entry name" value="Acetyl-CoA synthetase-like"/>
    <property type="match status" value="1"/>
</dbReference>
<dbReference type="Pfam" id="PF00501">
    <property type="entry name" value="AMP-binding"/>
    <property type="match status" value="1"/>
</dbReference>
<dbReference type="GO" id="GO:0006631">
    <property type="term" value="P:fatty acid metabolic process"/>
    <property type="evidence" value="ECO:0007669"/>
    <property type="project" value="TreeGrafter"/>
</dbReference>
<feature type="domain" description="AMP-binding enzyme C-terminal" evidence="4">
    <location>
        <begin position="449"/>
        <end position="524"/>
    </location>
</feature>
<feature type="domain" description="AMP-dependent synthetase/ligase" evidence="3">
    <location>
        <begin position="47"/>
        <end position="395"/>
    </location>
</feature>
<evidence type="ECO:0000259" key="4">
    <source>
        <dbReference type="Pfam" id="PF13193"/>
    </source>
</evidence>
<organism evidence="5 6">
    <name type="scientific">Ogataea polymorpha</name>
    <dbReference type="NCBI Taxonomy" id="460523"/>
    <lineage>
        <taxon>Eukaryota</taxon>
        <taxon>Fungi</taxon>
        <taxon>Dikarya</taxon>
        <taxon>Ascomycota</taxon>
        <taxon>Saccharomycotina</taxon>
        <taxon>Pichiomycetes</taxon>
        <taxon>Pichiales</taxon>
        <taxon>Pichiaceae</taxon>
        <taxon>Ogataea</taxon>
    </lineage>
</organism>
<dbReference type="PROSITE" id="PS00455">
    <property type="entry name" value="AMP_BINDING"/>
    <property type="match status" value="1"/>
</dbReference>
<dbReference type="PANTHER" id="PTHR43201:SF5">
    <property type="entry name" value="MEDIUM-CHAIN ACYL-COA LIGASE ACSF2, MITOCHONDRIAL"/>
    <property type="match status" value="1"/>
</dbReference>
<reference evidence="5" key="2">
    <citation type="submission" date="2021-01" db="EMBL/GenBank/DDBJ databases">
        <authorList>
            <person name="Schikora-Tamarit M.A."/>
        </authorList>
    </citation>
    <scope>NUCLEOTIDE SEQUENCE</scope>
    <source>
        <strain evidence="5">NCAIM Y.01608</strain>
    </source>
</reference>
<reference evidence="5" key="1">
    <citation type="journal article" date="2021" name="Open Biol.">
        <title>Shared evolutionary footprints suggest mitochondrial oxidative damage underlies multiple complex I losses in fungi.</title>
        <authorList>
            <person name="Schikora-Tamarit M.A."/>
            <person name="Marcet-Houben M."/>
            <person name="Nosek J."/>
            <person name="Gabaldon T."/>
        </authorList>
    </citation>
    <scope>NUCLEOTIDE SEQUENCE</scope>
    <source>
        <strain evidence="5">NCAIM Y.01608</strain>
    </source>
</reference>
<dbReference type="AlphaFoldDB" id="A0A9P8NWL1"/>
<dbReference type="OrthoDB" id="3633556at2759"/>
<evidence type="ECO:0000259" key="3">
    <source>
        <dbReference type="Pfam" id="PF00501"/>
    </source>
</evidence>
<accession>A0A9P8NWL1</accession>
<dbReference type="Proteomes" id="UP000788993">
    <property type="component" value="Unassembled WGS sequence"/>
</dbReference>
<dbReference type="PANTHER" id="PTHR43201">
    <property type="entry name" value="ACYL-COA SYNTHETASE"/>
    <property type="match status" value="1"/>
</dbReference>
<dbReference type="GO" id="GO:0031956">
    <property type="term" value="F:medium-chain fatty acid-CoA ligase activity"/>
    <property type="evidence" value="ECO:0007669"/>
    <property type="project" value="TreeGrafter"/>
</dbReference>
<comment type="similarity">
    <text evidence="1">Belongs to the ATP-dependent AMP-binding enzyme family.</text>
</comment>
<dbReference type="InterPro" id="IPR025110">
    <property type="entry name" value="AMP-bd_C"/>
</dbReference>
<evidence type="ECO:0000256" key="2">
    <source>
        <dbReference type="ARBA" id="ARBA00022598"/>
    </source>
</evidence>
<proteinExistence type="inferred from homology"/>
<dbReference type="Gene3D" id="3.40.50.12780">
    <property type="entry name" value="N-terminal domain of ligase-like"/>
    <property type="match status" value="1"/>
</dbReference>
<comment type="caution">
    <text evidence="5">The sequence shown here is derived from an EMBL/GenBank/DDBJ whole genome shotgun (WGS) entry which is preliminary data.</text>
</comment>
<sequence length="540" mass="59721">MSLQSLIQVSNKTAVIVPESKLELSYSQLNIIVYHLQSIFTNSVSPLTDKGSQKQLRIATCLPNGLELIASFLAITTAGNVITPLNPKYTRSEFLSYLSDLETDAVIVPRYGHLKPDSEIVSAARASPTNPFIIEIWYDAARSLLQYEIFHAQTLASMYNSVIDKSGLPPEQPGNHMPGLAKNSDIALILFTSGTTGKAKKVPLTNSNLTSSMINIIKSYKLRSRDRNYVIMPLFHIHGLQVLLASLASQGSVVVPNRFSASMFYPHLREWNFSWYSAVPTIHIILLNRRLPKELKGKLRFIRSCSSSLPPTVFTELESNFGCPVVEAYGMTEASHQVTSNNIPFHGKISRKAGTVGIPQGSVEVIIIDENQATLNKCQVGQIAISGPNVTLGYLQNETANKESFFNFQGKRFFKTGDLGMFDNEGRLVLKGRIKEIINKGGEKISPVEIDSVVSSHEKVKECVSFGYPDKKYGENIGCGIVCKNGASLTESELTSWLQDRLASFKLPQKIYIVQELPKSPTGKINRRLMSQIFGLEAKV</sequence>